<dbReference type="HOGENOM" id="CLU_3338972_0_0_6"/>
<keyword evidence="2" id="KW-1185">Reference proteome</keyword>
<evidence type="ECO:0000313" key="1">
    <source>
        <dbReference type="EMBL" id="ENX51464.1"/>
    </source>
</evidence>
<organism evidence="1 2">
    <name type="scientific">Acinetobacter higginsii</name>
    <dbReference type="NCBI Taxonomy" id="70347"/>
    <lineage>
        <taxon>Bacteria</taxon>
        <taxon>Pseudomonadati</taxon>
        <taxon>Pseudomonadota</taxon>
        <taxon>Gammaproteobacteria</taxon>
        <taxon>Moraxellales</taxon>
        <taxon>Moraxellaceae</taxon>
        <taxon>Acinetobacter</taxon>
    </lineage>
</organism>
<proteinExistence type="predicted"/>
<comment type="caution">
    <text evidence="1">The sequence shown here is derived from an EMBL/GenBank/DDBJ whole genome shotgun (WGS) entry which is preliminary data.</text>
</comment>
<name>N9R063_9GAMM</name>
<accession>N9R063</accession>
<gene>
    <name evidence="1" type="ORF">F902_04341</name>
</gene>
<dbReference type="AlphaFoldDB" id="N9R063"/>
<reference evidence="1 2" key="1">
    <citation type="submission" date="2013-02" db="EMBL/GenBank/DDBJ databases">
        <title>The Genome Sequence of Acinetobacter sp. CIP 70.18.</title>
        <authorList>
            <consortium name="The Broad Institute Genome Sequencing Platform"/>
            <consortium name="The Broad Institute Genome Sequencing Center for Infectious Disease"/>
            <person name="Cerqueira G."/>
            <person name="Feldgarden M."/>
            <person name="Courvalin P."/>
            <person name="Perichon B."/>
            <person name="Grillot-Courvalin C."/>
            <person name="Clermont D."/>
            <person name="Rocha E."/>
            <person name="Yoon E.-J."/>
            <person name="Nemec A."/>
            <person name="Walker B."/>
            <person name="Young S.K."/>
            <person name="Zeng Q."/>
            <person name="Gargeya S."/>
            <person name="Fitzgerald M."/>
            <person name="Haas B."/>
            <person name="Abouelleil A."/>
            <person name="Alvarado L."/>
            <person name="Arachchi H.M."/>
            <person name="Berlin A.M."/>
            <person name="Chapman S.B."/>
            <person name="Dewar J."/>
            <person name="Goldberg J."/>
            <person name="Griggs A."/>
            <person name="Gujja S."/>
            <person name="Hansen M."/>
            <person name="Howarth C."/>
            <person name="Imamovic A."/>
            <person name="Larimer J."/>
            <person name="McCowan C."/>
            <person name="Murphy C."/>
            <person name="Neiman D."/>
            <person name="Pearson M."/>
            <person name="Priest M."/>
            <person name="Roberts A."/>
            <person name="Saif S."/>
            <person name="Shea T."/>
            <person name="Sisk P."/>
            <person name="Sykes S."/>
            <person name="Wortman J."/>
            <person name="Nusbaum C."/>
            <person name="Birren B."/>
        </authorList>
    </citation>
    <scope>NUCLEOTIDE SEQUENCE [LARGE SCALE GENOMIC DNA]</scope>
    <source>
        <strain evidence="1 2">CIP 70.18</strain>
    </source>
</reference>
<dbReference type="EMBL" id="APRN01000048">
    <property type="protein sequence ID" value="ENX51464.1"/>
    <property type="molecule type" value="Genomic_DNA"/>
</dbReference>
<dbReference type="Proteomes" id="UP000013084">
    <property type="component" value="Unassembled WGS sequence"/>
</dbReference>
<sequence>MTNLYSYFWASALSFVDKTQNTKLLSYHIFNFKPLNS</sequence>
<evidence type="ECO:0000313" key="2">
    <source>
        <dbReference type="Proteomes" id="UP000013084"/>
    </source>
</evidence>
<protein>
    <submittedName>
        <fullName evidence="1">Uncharacterized protein</fullName>
    </submittedName>
</protein>